<dbReference type="Proteomes" id="UP001271792">
    <property type="component" value="Unassembled WGS sequence"/>
</dbReference>
<dbReference type="InterPro" id="IPR050900">
    <property type="entry name" value="Transposase_IS3/IS150/IS904"/>
</dbReference>
<proteinExistence type="predicted"/>
<sequence>MRTQVIAALKADYPLPVLLAVAGLARSTFFYHQARSDRPDRHAGLKVAIREAFEAARGRYGHRRIHAVLIRQGRQVAKKTVLALMNVLGLVCKVRRPRRYRSWLGQTGTTAENVLNREFTASVPDAKWV</sequence>
<dbReference type="EMBL" id="JAXAVV010000078">
    <property type="protein sequence ID" value="MDX8056790.1"/>
    <property type="molecule type" value="Genomic_DNA"/>
</dbReference>
<protein>
    <submittedName>
        <fullName evidence="2">IS3 family transposase</fullName>
    </submittedName>
</protein>
<dbReference type="InterPro" id="IPR025948">
    <property type="entry name" value="HTH-like_dom"/>
</dbReference>
<comment type="caution">
    <text evidence="2">The sequence shown here is derived from an EMBL/GenBank/DDBJ whole genome shotgun (WGS) entry which is preliminary data.</text>
</comment>
<name>A0ABU4U8W4_9PSEU</name>
<accession>A0ABU4U8W4</accession>
<dbReference type="PANTHER" id="PTHR46889:SF4">
    <property type="entry name" value="TRANSPOSASE INSO FOR INSERTION SEQUENCE ELEMENT IS911B-RELATED"/>
    <property type="match status" value="1"/>
</dbReference>
<evidence type="ECO:0000313" key="3">
    <source>
        <dbReference type="Proteomes" id="UP001271792"/>
    </source>
</evidence>
<feature type="non-terminal residue" evidence="2">
    <location>
        <position position="129"/>
    </location>
</feature>
<dbReference type="PANTHER" id="PTHR46889">
    <property type="entry name" value="TRANSPOSASE INSF FOR INSERTION SEQUENCE IS3B-RELATED"/>
    <property type="match status" value="1"/>
</dbReference>
<evidence type="ECO:0000259" key="1">
    <source>
        <dbReference type="Pfam" id="PF13276"/>
    </source>
</evidence>
<evidence type="ECO:0000313" key="2">
    <source>
        <dbReference type="EMBL" id="MDX8056790.1"/>
    </source>
</evidence>
<gene>
    <name evidence="2" type="ORF">SK571_46145</name>
</gene>
<keyword evidence="3" id="KW-1185">Reference proteome</keyword>
<organism evidence="2 3">
    <name type="scientific">Lentzea kristufekii</name>
    <dbReference type="NCBI Taxonomy" id="3095430"/>
    <lineage>
        <taxon>Bacteria</taxon>
        <taxon>Bacillati</taxon>
        <taxon>Actinomycetota</taxon>
        <taxon>Actinomycetes</taxon>
        <taxon>Pseudonocardiales</taxon>
        <taxon>Pseudonocardiaceae</taxon>
        <taxon>Lentzea</taxon>
    </lineage>
</organism>
<dbReference type="RefSeq" id="WP_319990427.1">
    <property type="nucleotide sequence ID" value="NZ_JAXAVV010000078.1"/>
</dbReference>
<feature type="domain" description="HTH-like" evidence="1">
    <location>
        <begin position="45"/>
        <end position="98"/>
    </location>
</feature>
<reference evidence="2 3" key="1">
    <citation type="submission" date="2023-11" db="EMBL/GenBank/DDBJ databases">
        <title>Lentzea sokolovensis, sp. nov., Lentzea kristufkii, sp. nov., and Lentzea miocenensis, sp. nov., rare actinobacteria from Sokolov Coal Basin, Miocene lacustrine sediment, Czech Republic.</title>
        <authorList>
            <person name="Lara A."/>
            <person name="Kotroba L."/>
            <person name="Nouioui I."/>
            <person name="Neumann-Schaal M."/>
            <person name="Mast Y."/>
            <person name="Chronakova A."/>
        </authorList>
    </citation>
    <scope>NUCLEOTIDE SEQUENCE [LARGE SCALE GENOMIC DNA]</scope>
    <source>
        <strain evidence="2 3">BCCO 10_0798</strain>
    </source>
</reference>
<dbReference type="Pfam" id="PF13276">
    <property type="entry name" value="HTH_21"/>
    <property type="match status" value="1"/>
</dbReference>